<dbReference type="SUPFAM" id="SSF141868">
    <property type="entry name" value="EAL domain-like"/>
    <property type="match status" value="1"/>
</dbReference>
<dbReference type="InterPro" id="IPR000160">
    <property type="entry name" value="GGDEF_dom"/>
</dbReference>
<protein>
    <recommendedName>
        <fullName evidence="5">Diguanylate cyclase (GGDEF) domain-containing protein</fullName>
    </recommendedName>
</protein>
<dbReference type="CDD" id="cd01949">
    <property type="entry name" value="GGDEF"/>
    <property type="match status" value="1"/>
</dbReference>
<evidence type="ECO:0000313" key="3">
    <source>
        <dbReference type="EMBL" id="GLI57631.1"/>
    </source>
</evidence>
<dbReference type="PROSITE" id="PS50887">
    <property type="entry name" value="GGDEF"/>
    <property type="match status" value="1"/>
</dbReference>
<dbReference type="Gene3D" id="3.40.190.10">
    <property type="entry name" value="Periplasmic binding protein-like II"/>
    <property type="match status" value="4"/>
</dbReference>
<dbReference type="Pfam" id="PF00563">
    <property type="entry name" value="EAL"/>
    <property type="match status" value="1"/>
</dbReference>
<dbReference type="SUPFAM" id="SSF53850">
    <property type="entry name" value="Periplasmic binding protein-like II"/>
    <property type="match status" value="2"/>
</dbReference>
<dbReference type="InterPro" id="IPR043128">
    <property type="entry name" value="Rev_trsase/Diguanyl_cyclase"/>
</dbReference>
<evidence type="ECO:0000313" key="4">
    <source>
        <dbReference type="Proteomes" id="UP001144471"/>
    </source>
</evidence>
<organism evidence="3 4">
    <name type="scientific">Propionigenium maris DSM 9537</name>
    <dbReference type="NCBI Taxonomy" id="1123000"/>
    <lineage>
        <taxon>Bacteria</taxon>
        <taxon>Fusobacteriati</taxon>
        <taxon>Fusobacteriota</taxon>
        <taxon>Fusobacteriia</taxon>
        <taxon>Fusobacteriales</taxon>
        <taxon>Fusobacteriaceae</taxon>
        <taxon>Propionigenium</taxon>
    </lineage>
</organism>
<gene>
    <name evidence="3" type="ORF">PM10SUCC1_31450</name>
</gene>
<dbReference type="InterPro" id="IPR035919">
    <property type="entry name" value="EAL_sf"/>
</dbReference>
<dbReference type="Gene3D" id="3.30.70.270">
    <property type="match status" value="1"/>
</dbReference>
<dbReference type="SMART" id="SM00267">
    <property type="entry name" value="GGDEF"/>
    <property type="match status" value="1"/>
</dbReference>
<dbReference type="PANTHER" id="PTHR33121">
    <property type="entry name" value="CYCLIC DI-GMP PHOSPHODIESTERASE PDEF"/>
    <property type="match status" value="1"/>
</dbReference>
<dbReference type="SMART" id="SM00052">
    <property type="entry name" value="EAL"/>
    <property type="match status" value="1"/>
</dbReference>
<dbReference type="InterPro" id="IPR001638">
    <property type="entry name" value="Solute-binding_3/MltF_N"/>
</dbReference>
<evidence type="ECO:0000259" key="2">
    <source>
        <dbReference type="PROSITE" id="PS50887"/>
    </source>
</evidence>
<feature type="domain" description="GGDEF" evidence="2">
    <location>
        <begin position="562"/>
        <end position="693"/>
    </location>
</feature>
<dbReference type="SUPFAM" id="SSF55073">
    <property type="entry name" value="Nucleotide cyclase"/>
    <property type="match status" value="1"/>
</dbReference>
<name>A0A9W6LNR0_9FUSO</name>
<reference evidence="3" key="1">
    <citation type="submission" date="2022-12" db="EMBL/GenBank/DDBJ databases">
        <title>Reference genome sequencing for broad-spectrum identification of bacterial and archaeal isolates by mass spectrometry.</title>
        <authorList>
            <person name="Sekiguchi Y."/>
            <person name="Tourlousse D.M."/>
        </authorList>
    </citation>
    <scope>NUCLEOTIDE SEQUENCE</scope>
    <source>
        <strain evidence="3">10succ1</strain>
    </source>
</reference>
<dbReference type="PROSITE" id="PS50883">
    <property type="entry name" value="EAL"/>
    <property type="match status" value="1"/>
</dbReference>
<dbReference type="Proteomes" id="UP001144471">
    <property type="component" value="Unassembled WGS sequence"/>
</dbReference>
<dbReference type="Gene3D" id="3.20.20.450">
    <property type="entry name" value="EAL domain"/>
    <property type="match status" value="1"/>
</dbReference>
<dbReference type="NCBIfam" id="TIGR00254">
    <property type="entry name" value="GGDEF"/>
    <property type="match status" value="1"/>
</dbReference>
<dbReference type="GO" id="GO:0071111">
    <property type="term" value="F:cyclic-guanylate-specific phosphodiesterase activity"/>
    <property type="evidence" value="ECO:0007669"/>
    <property type="project" value="InterPro"/>
</dbReference>
<dbReference type="SMART" id="SM00062">
    <property type="entry name" value="PBPb"/>
    <property type="match status" value="1"/>
</dbReference>
<dbReference type="CDD" id="cd01948">
    <property type="entry name" value="EAL"/>
    <property type="match status" value="1"/>
</dbReference>
<dbReference type="InterPro" id="IPR029787">
    <property type="entry name" value="Nucleotide_cyclase"/>
</dbReference>
<dbReference type="AlphaFoldDB" id="A0A9W6LNR0"/>
<dbReference type="RefSeq" id="WP_281837310.1">
    <property type="nucleotide sequence ID" value="NZ_BSDY01000021.1"/>
</dbReference>
<evidence type="ECO:0008006" key="5">
    <source>
        <dbReference type="Google" id="ProtNLM"/>
    </source>
</evidence>
<dbReference type="Pfam" id="PF00497">
    <property type="entry name" value="SBP_bac_3"/>
    <property type="match status" value="1"/>
</dbReference>
<accession>A0A9W6LNR0</accession>
<proteinExistence type="predicted"/>
<comment type="caution">
    <text evidence="3">The sequence shown here is derived from an EMBL/GenBank/DDBJ whole genome shotgun (WGS) entry which is preliminary data.</text>
</comment>
<keyword evidence="4" id="KW-1185">Reference proteome</keyword>
<feature type="domain" description="EAL" evidence="1">
    <location>
        <begin position="702"/>
        <end position="960"/>
    </location>
</feature>
<sequence length="962" mass="111511">MRERYGLLVCFLLLLGGLVYGEDYISSGIYSPDEISYIEKLQREKLKLGAYSGSRFLDEKQPEKSLVYKYERLMEEFFHLDVDVEIDSWEHLYDKFRRGEVDLLLNLVVTREREKEFNLTTPIYENKIYISVREDSIPLDSWNDLEGREIAVLKSSYYSDYLKKFREKNYIDFKIREVDSAPGSGEYDYAVLPSEKVHEKYNLKKLELGEGEPMGIGVARDKPQLREILNKALDYRLKDEILDFMAGDRSRRIRRDFYEVLTPEEREYLEGKESIEVFFEKDFYPMVYYDRSKEEYDGIFVRGLTQLSGLLGKPVKLLNGRGEAWDEIYNRFKGGEGDFLPMYFTFERARNHEFSRALDYREIFLVGNTQRDHKEYMGVGAVEGDITDEASKRYVAKDREVVLYKNSEEMLEALKKGRIGACIMDEDMFTYFNQTRFDLKLEKIRDLGHFPLCFAFQNGRSLLVSIVKKAGDHLINYSEVKSKFLEERLLIKAAKAIEYKRKRKLIRELMLLLVGSVGMTVLINRHSWNRKLHKLAYFDQLTAALNRTSFTEELENLDFQGEHGVGMYIDLNGFKKINDKYGHHTGDLILKETVERLHKLFKRREVFRLAGDEFFVLQKEGTLAESMELAHRAVRDLEKPINHLDTSIGMGVSIGMCEVSSGVRDPQEFIHWADVAMYSAKKSGEDSIVVATEELVREFDSQKELMEEFKRALMKEEIVPYFQPKVDLKTGRITGLEALARWKHRERGFISPGTFIPMAEEMGLVSKVDFIIAEATIKALKNWITRGVVDKNFKASFNISVRTFEDIDVSEKLKFLLEKHGVSGEAVEVEVTESVFINKINKVMGELSCLKDELGMTVALDDFTAGHSSLRELGKLSIDTLKFDRGLLMAIKENAKRGRIIYSNLINLCNDMGYNSVAEGIEDAWERDFLREEGVSHGQGYYFGRPMPEESFGERLAEERRG</sequence>
<dbReference type="InterPro" id="IPR001633">
    <property type="entry name" value="EAL_dom"/>
</dbReference>
<dbReference type="InterPro" id="IPR050706">
    <property type="entry name" value="Cyclic-di-GMP_PDE-like"/>
</dbReference>
<dbReference type="PANTHER" id="PTHR33121:SF70">
    <property type="entry name" value="SIGNALING PROTEIN YKOW"/>
    <property type="match status" value="1"/>
</dbReference>
<evidence type="ECO:0000259" key="1">
    <source>
        <dbReference type="PROSITE" id="PS50883"/>
    </source>
</evidence>
<dbReference type="EMBL" id="BSDY01000021">
    <property type="protein sequence ID" value="GLI57631.1"/>
    <property type="molecule type" value="Genomic_DNA"/>
</dbReference>
<dbReference type="Pfam" id="PF00990">
    <property type="entry name" value="GGDEF"/>
    <property type="match status" value="1"/>
</dbReference>